<dbReference type="PIRSF" id="PIRSF037663">
    <property type="entry name" value="Acetyltransf_GNAT_prd"/>
    <property type="match status" value="1"/>
</dbReference>
<feature type="domain" description="N-acetyltransferase" evidence="3">
    <location>
        <begin position="1"/>
        <end position="188"/>
    </location>
</feature>
<evidence type="ECO:0000256" key="1">
    <source>
        <dbReference type="ARBA" id="ARBA00022679"/>
    </source>
</evidence>
<keyword evidence="2" id="KW-0012">Acyltransferase</keyword>
<dbReference type="KEGG" id="afg:AFULGI_00026480"/>
<proteinExistence type="predicted"/>
<accession>A0A075WH87</accession>
<dbReference type="Gene3D" id="3.40.630.30">
    <property type="match status" value="1"/>
</dbReference>
<dbReference type="RefSeq" id="WP_010879853.1">
    <property type="nucleotide sequence ID" value="NZ_CP006577.1"/>
</dbReference>
<dbReference type="AlphaFoldDB" id="A0A075WH87"/>
<dbReference type="SUPFAM" id="SSF55729">
    <property type="entry name" value="Acyl-CoA N-acyltransferases (Nat)"/>
    <property type="match status" value="1"/>
</dbReference>
<evidence type="ECO:0000256" key="2">
    <source>
        <dbReference type="ARBA" id="ARBA00023315"/>
    </source>
</evidence>
<dbReference type="Pfam" id="PF00583">
    <property type="entry name" value="Acetyltransf_1"/>
    <property type="match status" value="1"/>
</dbReference>
<dbReference type="InterPro" id="IPR000182">
    <property type="entry name" value="GNAT_dom"/>
</dbReference>
<sequence>MRVRELREEDARDAVRILVLSFGRELNGIFGDTELARELFFKFFSIHTEECLVVEAERIIGFASYSFKQRLPISDFLKKELGFVKGLKLSMLIRYLCPKPKKGKAVINFIAVSPLRRNSGAGSALLEKIVERVKEGGGKEIECYVSVDNDAGIGLLTKFGFEVAKMLDNRFAEKNFGARQWYLMRLKL</sequence>
<dbReference type="EMBL" id="CP006577">
    <property type="protein sequence ID" value="AIG99356.1"/>
    <property type="molecule type" value="Genomic_DNA"/>
</dbReference>
<dbReference type="InterPro" id="IPR017255">
    <property type="entry name" value="AcTrfase_GNAT_prd"/>
</dbReference>
<dbReference type="GO" id="GO:0016747">
    <property type="term" value="F:acyltransferase activity, transferring groups other than amino-acyl groups"/>
    <property type="evidence" value="ECO:0007669"/>
    <property type="project" value="InterPro"/>
</dbReference>
<dbReference type="Proteomes" id="UP000028501">
    <property type="component" value="Chromosome"/>
</dbReference>
<reference evidence="4 5" key="1">
    <citation type="submission" date="2013-07" db="EMBL/GenBank/DDBJ databases">
        <title>Genome of Archaeoglobus fulgidus.</title>
        <authorList>
            <person name="Fiebig A."/>
            <person name="Birkeland N.-K."/>
        </authorList>
    </citation>
    <scope>NUCLEOTIDE SEQUENCE [LARGE SCALE GENOMIC DNA]</scope>
    <source>
        <strain evidence="4 5">DSM 8774</strain>
    </source>
</reference>
<dbReference type="InterPro" id="IPR016181">
    <property type="entry name" value="Acyl_CoA_acyltransferase"/>
</dbReference>
<evidence type="ECO:0000259" key="3">
    <source>
        <dbReference type="PROSITE" id="PS51186"/>
    </source>
</evidence>
<protein>
    <submittedName>
        <fullName evidence="4">Acetyltransferase</fullName>
    </submittedName>
</protein>
<dbReference type="HOGENOM" id="CLU_1438047_0_0_2"/>
<evidence type="ECO:0000313" key="5">
    <source>
        <dbReference type="Proteomes" id="UP000028501"/>
    </source>
</evidence>
<gene>
    <name evidence="4" type="ORF">AFULGI_00026480</name>
</gene>
<dbReference type="GeneID" id="24796111"/>
<name>A0A075WH87_ARCFL</name>
<dbReference type="CDD" id="cd04301">
    <property type="entry name" value="NAT_SF"/>
    <property type="match status" value="1"/>
</dbReference>
<dbReference type="PANTHER" id="PTHR43072">
    <property type="entry name" value="N-ACETYLTRANSFERASE"/>
    <property type="match status" value="1"/>
</dbReference>
<evidence type="ECO:0000313" key="4">
    <source>
        <dbReference type="EMBL" id="AIG99356.1"/>
    </source>
</evidence>
<dbReference type="PROSITE" id="PS51186">
    <property type="entry name" value="GNAT"/>
    <property type="match status" value="1"/>
</dbReference>
<dbReference type="SMR" id="A0A075WH87"/>
<keyword evidence="1 4" id="KW-0808">Transferase</keyword>
<dbReference type="PANTHER" id="PTHR43072:SF23">
    <property type="entry name" value="UPF0039 PROTEIN C11D3.02C"/>
    <property type="match status" value="1"/>
</dbReference>
<organism evidence="4 5">
    <name type="scientific">Archaeoglobus fulgidus DSM 8774</name>
    <dbReference type="NCBI Taxonomy" id="1344584"/>
    <lineage>
        <taxon>Archaea</taxon>
        <taxon>Methanobacteriati</taxon>
        <taxon>Methanobacteriota</taxon>
        <taxon>Archaeoglobi</taxon>
        <taxon>Archaeoglobales</taxon>
        <taxon>Archaeoglobaceae</taxon>
        <taxon>Archaeoglobus</taxon>
    </lineage>
</organism>